<dbReference type="Proteomes" id="UP000295444">
    <property type="component" value="Unassembled WGS sequence"/>
</dbReference>
<feature type="region of interest" description="Disordered" evidence="1">
    <location>
        <begin position="367"/>
        <end position="387"/>
    </location>
</feature>
<dbReference type="SMART" id="SM01236">
    <property type="entry name" value="Haem_oxygenase_2"/>
    <property type="match status" value="1"/>
</dbReference>
<reference evidence="2 3" key="1">
    <citation type="submission" date="2019-03" db="EMBL/GenBank/DDBJ databases">
        <title>Genomic Encyclopedia of Type Strains, Phase IV (KMG-IV): sequencing the most valuable type-strain genomes for metagenomic binning, comparative biology and taxonomic classification.</title>
        <authorList>
            <person name="Goeker M."/>
        </authorList>
    </citation>
    <scope>NUCLEOTIDE SEQUENCE [LARGE SCALE GENOMIC DNA]</scope>
    <source>
        <strain evidence="2 3">DSM 45361</strain>
    </source>
</reference>
<organism evidence="2 3">
    <name type="scientific">Labedaea rhizosphaerae</name>
    <dbReference type="NCBI Taxonomy" id="598644"/>
    <lineage>
        <taxon>Bacteria</taxon>
        <taxon>Bacillati</taxon>
        <taxon>Actinomycetota</taxon>
        <taxon>Actinomycetes</taxon>
        <taxon>Pseudonocardiales</taxon>
        <taxon>Pseudonocardiaceae</taxon>
        <taxon>Labedaea</taxon>
    </lineage>
</organism>
<sequence length="452" mass="49770">MTALGLNHDESVSQQITSYADNDVYRPQPAPYVVDNPYRRPLDRARLAGIDWQRPLTEDRFTSDDSLLANRLLMNIYESDSMFLPIDGLRGKERDFAAFYDPGSRVLADRIRPTAERFALGFLEESVQVNGHWDEAGTLSHLEATIHEATTADFPVQTAIEQAADPRRAAEMLMVQMALDGLTEATAMSQNLGGAFGPEQSELFKIFIDEFGYGVFDAKHSSLFTDLCRSVGMRTTPHHYWFFYLPSSIAVNNYFYRVTHDRTGFFRYIGAMALLEATFAPWFARLTTALRGVFGDAVDTRYCDEHAHIDQHHGRMAVHELLMPLARKHGPVATRGLIRGVEEIRLLSSLADADLLAQLAWTPTTRPARSAADLEQAPGAPEIRDLGPATAFETRVADADTSVDVSSGSVQLHFSGTGDPLTVAAGSGVTVPKGRLYGLAADADAVVVVSTR</sequence>
<accession>A0A4R6S055</accession>
<comment type="caution">
    <text evidence="2">The sequence shown here is derived from an EMBL/GenBank/DDBJ whole genome shotgun (WGS) entry which is preliminary data.</text>
</comment>
<dbReference type="AlphaFoldDB" id="A0A4R6S055"/>
<dbReference type="Pfam" id="PF14518">
    <property type="entry name" value="Haem_oxygenas_2"/>
    <property type="match status" value="1"/>
</dbReference>
<protein>
    <submittedName>
        <fullName evidence="2">Heme oxygenase-like protein</fullName>
    </submittedName>
</protein>
<dbReference type="EMBL" id="SNXZ01000007">
    <property type="protein sequence ID" value="TDP92862.1"/>
    <property type="molecule type" value="Genomic_DNA"/>
</dbReference>
<dbReference type="InterPro" id="IPR016084">
    <property type="entry name" value="Haem_Oase-like_multi-hlx"/>
</dbReference>
<evidence type="ECO:0000313" key="3">
    <source>
        <dbReference type="Proteomes" id="UP000295444"/>
    </source>
</evidence>
<dbReference type="Gene3D" id="1.20.910.10">
    <property type="entry name" value="Heme oxygenase-like"/>
    <property type="match status" value="1"/>
</dbReference>
<keyword evidence="3" id="KW-1185">Reference proteome</keyword>
<dbReference type="RefSeq" id="WP_133853212.1">
    <property type="nucleotide sequence ID" value="NZ_SNXZ01000007.1"/>
</dbReference>
<dbReference type="SUPFAM" id="SSF48613">
    <property type="entry name" value="Heme oxygenase-like"/>
    <property type="match status" value="1"/>
</dbReference>
<gene>
    <name evidence="2" type="ORF">EV186_10777</name>
</gene>
<proteinExistence type="predicted"/>
<name>A0A4R6S055_LABRH</name>
<dbReference type="OrthoDB" id="3444510at2"/>
<evidence type="ECO:0000256" key="1">
    <source>
        <dbReference type="SAM" id="MobiDB-lite"/>
    </source>
</evidence>
<evidence type="ECO:0000313" key="2">
    <source>
        <dbReference type="EMBL" id="TDP92862.1"/>
    </source>
</evidence>